<evidence type="ECO:0000313" key="7">
    <source>
        <dbReference type="EMBL" id="GBF03165.1"/>
    </source>
</evidence>
<reference evidence="7 8" key="1">
    <citation type="submission" date="2017-04" db="EMBL/GenBank/DDBJ databases">
        <title>In vitro and in silico characterization of Lactobacillus paraplantarum D2-1, a starter culture for soymilk fermentation.</title>
        <authorList>
            <person name="Endo A."/>
            <person name="Sasaki F."/>
            <person name="Maeno S."/>
            <person name="Kanesaki Y."/>
            <person name="Kubota E."/>
            <person name="Torres G.A."/>
            <person name="Tomita S."/>
            <person name="Nakagawa J."/>
        </authorList>
    </citation>
    <scope>NUCLEOTIDE SEQUENCE [LARGE SCALE GENOMIC DNA]</scope>
    <source>
        <strain evidence="7 8">D2-1</strain>
    </source>
</reference>
<protein>
    <submittedName>
        <fullName evidence="6">MerR family transcriptional regulator</fullName>
    </submittedName>
</protein>
<evidence type="ECO:0000256" key="4">
    <source>
        <dbReference type="ARBA" id="ARBA00023163"/>
    </source>
</evidence>
<accession>A0AAD0X8H5</accession>
<proteinExistence type="predicted"/>
<name>A0AAD0X8H5_9LACO</name>
<dbReference type="InterPro" id="IPR000551">
    <property type="entry name" value="MerR-type_HTH_dom"/>
</dbReference>
<organism evidence="6 9">
    <name type="scientific">Lactiplantibacillus paraplantarum</name>
    <dbReference type="NCBI Taxonomy" id="60520"/>
    <lineage>
        <taxon>Bacteria</taxon>
        <taxon>Bacillati</taxon>
        <taxon>Bacillota</taxon>
        <taxon>Bacilli</taxon>
        <taxon>Lactobacillales</taxon>
        <taxon>Lactobacillaceae</taxon>
        <taxon>Lactiplantibacillus</taxon>
    </lineage>
</organism>
<keyword evidence="2" id="KW-0805">Transcription regulation</keyword>
<dbReference type="EMBL" id="BDOR01000022">
    <property type="protein sequence ID" value="GBF03165.1"/>
    <property type="molecule type" value="Genomic_DNA"/>
</dbReference>
<keyword evidence="4" id="KW-0804">Transcription</keyword>
<dbReference type="InterPro" id="IPR009061">
    <property type="entry name" value="DNA-bd_dom_put_sf"/>
</dbReference>
<feature type="domain" description="HTH merR-type" evidence="5">
    <location>
        <begin position="4"/>
        <end position="74"/>
    </location>
</feature>
<evidence type="ECO:0000259" key="5">
    <source>
        <dbReference type="PROSITE" id="PS50937"/>
    </source>
</evidence>
<dbReference type="AlphaFoldDB" id="A0AAD0X8H5"/>
<dbReference type="SUPFAM" id="SSF55136">
    <property type="entry name" value="Probable bacterial effector-binding domain"/>
    <property type="match status" value="1"/>
</dbReference>
<dbReference type="EMBL" id="CP032744">
    <property type="protein sequence ID" value="AYJ39515.1"/>
    <property type="molecule type" value="Genomic_DNA"/>
</dbReference>
<dbReference type="Gene3D" id="1.10.1660.10">
    <property type="match status" value="1"/>
</dbReference>
<dbReference type="GO" id="GO:0003700">
    <property type="term" value="F:DNA-binding transcription factor activity"/>
    <property type="evidence" value="ECO:0007669"/>
    <property type="project" value="InterPro"/>
</dbReference>
<evidence type="ECO:0000313" key="8">
    <source>
        <dbReference type="Proteomes" id="UP000236162"/>
    </source>
</evidence>
<evidence type="ECO:0000256" key="1">
    <source>
        <dbReference type="ARBA" id="ARBA00022491"/>
    </source>
</evidence>
<dbReference type="Proteomes" id="UP000277896">
    <property type="component" value="Chromosome"/>
</dbReference>
<keyword evidence="3" id="KW-0238">DNA-binding</keyword>
<dbReference type="Gene3D" id="3.20.80.10">
    <property type="entry name" value="Regulatory factor, effector binding domain"/>
    <property type="match status" value="1"/>
</dbReference>
<sequence length="274" mass="31148">MATDFSIGQLAQLFDIPVATLRYYDEIGLLTPARVDPHSHYRYYGTPQFERLSTIKYLRALGMSLATIADFFAARELPKLTHMLTTQNQQIERQLRLLTAVQQRINNRLAQIEMAQTANFDRTERVILPERPMVALRQPYRPQDDIELVIAKLRKQTGVTNEIFLGKVALLLDQQAVQAGHFERYTGICLVFEPGDVIPVQQERLVAEPYAQRIFHGTHVDAPTQYRQLLADCHEQGWQVTGTAVETALIDYGITDQVAQSITQIQIPIDSQAT</sequence>
<dbReference type="Pfam" id="PF13411">
    <property type="entry name" value="MerR_1"/>
    <property type="match status" value="1"/>
</dbReference>
<dbReference type="GO" id="GO:0003677">
    <property type="term" value="F:DNA binding"/>
    <property type="evidence" value="ECO:0007669"/>
    <property type="project" value="UniProtKB-KW"/>
</dbReference>
<dbReference type="CDD" id="cd01107">
    <property type="entry name" value="HTH_BmrR"/>
    <property type="match status" value="1"/>
</dbReference>
<keyword evidence="1" id="KW-0678">Repressor</keyword>
<evidence type="ECO:0000313" key="9">
    <source>
        <dbReference type="Proteomes" id="UP000277896"/>
    </source>
</evidence>
<reference evidence="6 9" key="2">
    <citation type="submission" date="2018-10" db="EMBL/GenBank/DDBJ databases">
        <title>Genome seuquencing of Lactobacillus species.</title>
        <authorList>
            <person name="Baek C."/>
            <person name="Yi H."/>
        </authorList>
    </citation>
    <scope>NUCLEOTIDE SEQUENCE [LARGE SCALE GENOMIC DNA]</scope>
    <source>
        <strain evidence="6 9">DSM 10667</strain>
    </source>
</reference>
<dbReference type="InterPro" id="IPR011256">
    <property type="entry name" value="Reg_factor_effector_dom_sf"/>
</dbReference>
<dbReference type="InterPro" id="IPR047057">
    <property type="entry name" value="MerR_fam"/>
</dbReference>
<dbReference type="PANTHER" id="PTHR30204:SF69">
    <property type="entry name" value="MERR-FAMILY TRANSCRIPTIONAL REGULATOR"/>
    <property type="match status" value="1"/>
</dbReference>
<keyword evidence="8" id="KW-1185">Reference proteome</keyword>
<dbReference type="PANTHER" id="PTHR30204">
    <property type="entry name" value="REDOX-CYCLING DRUG-SENSING TRANSCRIPTIONAL ACTIVATOR SOXR"/>
    <property type="match status" value="1"/>
</dbReference>
<dbReference type="SMART" id="SM00422">
    <property type="entry name" value="HTH_MERR"/>
    <property type="match status" value="1"/>
</dbReference>
<evidence type="ECO:0000256" key="3">
    <source>
        <dbReference type="ARBA" id="ARBA00023125"/>
    </source>
</evidence>
<dbReference type="PROSITE" id="PS50937">
    <property type="entry name" value="HTH_MERR_2"/>
    <property type="match status" value="1"/>
</dbReference>
<evidence type="ECO:0000256" key="2">
    <source>
        <dbReference type="ARBA" id="ARBA00023015"/>
    </source>
</evidence>
<dbReference type="Proteomes" id="UP000236162">
    <property type="component" value="Unassembled WGS sequence"/>
</dbReference>
<gene>
    <name evidence="7" type="primary">merR_10</name>
    <name evidence="6" type="ORF">LP667_12225</name>
    <name evidence="7" type="ORF">LPPLD21_02720</name>
</gene>
<evidence type="ECO:0000313" key="6">
    <source>
        <dbReference type="EMBL" id="AYJ39515.1"/>
    </source>
</evidence>
<dbReference type="RefSeq" id="WP_056988584.1">
    <property type="nucleotide sequence ID" value="NZ_BDOR01000022.1"/>
</dbReference>
<dbReference type="SUPFAM" id="SSF46955">
    <property type="entry name" value="Putative DNA-binding domain"/>
    <property type="match status" value="1"/>
</dbReference>